<sequence length="53" mass="5693">MSNFLSPFGVSADDRVAVLDRLRLIVSANLDFAPGRFRLSGPTTQVLSAAQQS</sequence>
<protein>
    <submittedName>
        <fullName evidence="1">Uncharacterized protein</fullName>
    </submittedName>
</protein>
<reference evidence="1 2" key="1">
    <citation type="submission" date="2019-10" db="EMBL/GenBank/DDBJ databases">
        <title>Nocardioides novel species isolated from the excrement of Marmot.</title>
        <authorList>
            <person name="Zhang G."/>
        </authorList>
    </citation>
    <scope>NUCLEOTIDE SEQUENCE [LARGE SCALE GENOMIC DNA]</scope>
    <source>
        <strain evidence="2">zg-579</strain>
    </source>
</reference>
<dbReference type="AlphaFoldDB" id="A0A6I3JHA7"/>
<organism evidence="1 2">
    <name type="scientific">Nocardioides marmotae</name>
    <dbReference type="NCBI Taxonomy" id="2663857"/>
    <lineage>
        <taxon>Bacteria</taxon>
        <taxon>Bacillati</taxon>
        <taxon>Actinomycetota</taxon>
        <taxon>Actinomycetes</taxon>
        <taxon>Propionibacteriales</taxon>
        <taxon>Nocardioidaceae</taxon>
        <taxon>Nocardioides</taxon>
    </lineage>
</organism>
<name>A0A6I3JHA7_9ACTN</name>
<evidence type="ECO:0000313" key="2">
    <source>
        <dbReference type="Proteomes" id="UP000433406"/>
    </source>
</evidence>
<gene>
    <name evidence="1" type="ORF">GGQ22_19770</name>
</gene>
<dbReference type="RefSeq" id="WP_154617172.1">
    <property type="nucleotide sequence ID" value="NZ_WLCI01000021.1"/>
</dbReference>
<keyword evidence="2" id="KW-1185">Reference proteome</keyword>
<dbReference type="Proteomes" id="UP000433406">
    <property type="component" value="Unassembled WGS sequence"/>
</dbReference>
<evidence type="ECO:0000313" key="1">
    <source>
        <dbReference type="EMBL" id="MTB97308.1"/>
    </source>
</evidence>
<comment type="caution">
    <text evidence="1">The sequence shown here is derived from an EMBL/GenBank/DDBJ whole genome shotgun (WGS) entry which is preliminary data.</text>
</comment>
<proteinExistence type="predicted"/>
<dbReference type="EMBL" id="WLCI01000021">
    <property type="protein sequence ID" value="MTB97308.1"/>
    <property type="molecule type" value="Genomic_DNA"/>
</dbReference>
<accession>A0A6I3JHA7</accession>